<feature type="transmembrane region" description="Helical" evidence="9">
    <location>
        <begin position="51"/>
        <end position="74"/>
    </location>
</feature>
<keyword evidence="3 11" id="KW-0132">Cell division</keyword>
<dbReference type="Proteomes" id="UP000469440">
    <property type="component" value="Unassembled WGS sequence"/>
</dbReference>
<feature type="domain" description="POTRA" evidence="10">
    <location>
        <begin position="74"/>
        <end position="143"/>
    </location>
</feature>
<dbReference type="OrthoDB" id="1863519at2"/>
<name>A0A6N8HY24_9FIRM</name>
<evidence type="ECO:0000313" key="14">
    <source>
        <dbReference type="Proteomes" id="UP000515909"/>
    </source>
</evidence>
<protein>
    <submittedName>
        <fullName evidence="11">Cell division protein DivIB</fullName>
    </submittedName>
    <submittedName>
        <fullName evidence="12">FtsQ-type POTRA domain-containing protein</fullName>
    </submittedName>
</protein>
<evidence type="ECO:0000256" key="7">
    <source>
        <dbReference type="ARBA" id="ARBA00023306"/>
    </source>
</evidence>
<evidence type="ECO:0000256" key="4">
    <source>
        <dbReference type="ARBA" id="ARBA00022692"/>
    </source>
</evidence>
<dbReference type="Pfam" id="PF08478">
    <property type="entry name" value="POTRA_1"/>
    <property type="match status" value="1"/>
</dbReference>
<reference evidence="12 14" key="2">
    <citation type="submission" date="2020-08" db="EMBL/GenBank/DDBJ databases">
        <title>The isolate Caproiciproducens sp. 7D4C2 produces n-caproate at mildly acidic conditions from hexoses: genome and rBOX comparison with related strains and chain-elongating bacteria.</title>
        <authorList>
            <person name="Esquivel-Elizondo S."/>
            <person name="Bagci C."/>
            <person name="Temovska M."/>
            <person name="Jeon B.S."/>
            <person name="Bessarab I."/>
            <person name="Williams R.B.H."/>
            <person name="Huson D.H."/>
            <person name="Angenent L.T."/>
        </authorList>
    </citation>
    <scope>NUCLEOTIDE SEQUENCE [LARGE SCALE GENOMIC DNA]</scope>
    <source>
        <strain evidence="12 14">7D4C2</strain>
    </source>
</reference>
<evidence type="ECO:0000256" key="2">
    <source>
        <dbReference type="ARBA" id="ARBA00022475"/>
    </source>
</evidence>
<dbReference type="PANTHER" id="PTHR37820">
    <property type="entry name" value="CELL DIVISION PROTEIN DIVIB"/>
    <property type="match status" value="1"/>
</dbReference>
<evidence type="ECO:0000256" key="6">
    <source>
        <dbReference type="ARBA" id="ARBA00023136"/>
    </source>
</evidence>
<accession>A0A6N8HY24</accession>
<comment type="subcellular location">
    <subcellularLocation>
        <location evidence="1">Membrane</location>
    </subcellularLocation>
</comment>
<accession>A0A7G8TDB7</accession>
<evidence type="ECO:0000313" key="13">
    <source>
        <dbReference type="Proteomes" id="UP000469440"/>
    </source>
</evidence>
<keyword evidence="13" id="KW-1185">Reference proteome</keyword>
<dbReference type="InterPro" id="IPR050487">
    <property type="entry name" value="FtsQ_DivIB"/>
</dbReference>
<reference evidence="11 13" key="1">
    <citation type="submission" date="2019-09" db="EMBL/GenBank/DDBJ databases">
        <title>Genome sequence of Clostridium sp. EA1.</title>
        <authorList>
            <person name="Poehlein A."/>
            <person name="Bengelsdorf F.R."/>
            <person name="Daniel R."/>
        </authorList>
    </citation>
    <scope>NUCLEOTIDE SEQUENCE [LARGE SCALE GENOMIC DNA]</scope>
    <source>
        <strain evidence="11 13">EA1</strain>
    </source>
</reference>
<evidence type="ECO:0000313" key="11">
    <source>
        <dbReference type="EMBL" id="MVB10578.1"/>
    </source>
</evidence>
<keyword evidence="7" id="KW-0131">Cell cycle</keyword>
<evidence type="ECO:0000256" key="8">
    <source>
        <dbReference type="SAM" id="MobiDB-lite"/>
    </source>
</evidence>
<gene>
    <name evidence="11" type="primary">divIB</name>
    <name evidence="11" type="ORF">CAFE_12730</name>
    <name evidence="12" type="ORF">HCR03_04945</name>
</gene>
<sequence length="290" mass="31907">MRDLKNGRHTSRVNDMGNGAYRSARRENVGVPSRAGVRAENRRRRRRRALLIFYILLFVTVISSAAVLSLTVLFKIDSVEVTGTSRYSQEQIKSACGIKTGENLFLAKTKQAEKKIQSSLPYIGSVKVKRKFPAGISIQVSEAKVCGAVEYSKKYAVLSEDFRVLELADKLPQNCPPIKGITLKSAKIGNKADFANKSLQTSLTDVENAVKKNGLGKITGLDFSRTSAITLNYDGRVTINLGMPSGLDYKILYAKALFDHGNIKDTEKGVLNLSTVEDNDTAYFDPDTTS</sequence>
<organism evidence="11 13">
    <name type="scientific">Caproicibacter fermentans</name>
    <dbReference type="NCBI Taxonomy" id="2576756"/>
    <lineage>
        <taxon>Bacteria</taxon>
        <taxon>Bacillati</taxon>
        <taxon>Bacillota</taxon>
        <taxon>Clostridia</taxon>
        <taxon>Eubacteriales</taxon>
        <taxon>Acutalibacteraceae</taxon>
        <taxon>Caproicibacter</taxon>
    </lineage>
</organism>
<dbReference type="GO" id="GO:0005886">
    <property type="term" value="C:plasma membrane"/>
    <property type="evidence" value="ECO:0007669"/>
    <property type="project" value="TreeGrafter"/>
</dbReference>
<dbReference type="InterPro" id="IPR034746">
    <property type="entry name" value="POTRA"/>
</dbReference>
<dbReference type="PANTHER" id="PTHR37820:SF1">
    <property type="entry name" value="CELL DIVISION PROTEIN FTSQ"/>
    <property type="match status" value="1"/>
</dbReference>
<feature type="region of interest" description="Disordered" evidence="8">
    <location>
        <begin position="1"/>
        <end position="40"/>
    </location>
</feature>
<dbReference type="GO" id="GO:0051301">
    <property type="term" value="P:cell division"/>
    <property type="evidence" value="ECO:0007669"/>
    <property type="project" value="UniProtKB-KW"/>
</dbReference>
<dbReference type="PROSITE" id="PS51779">
    <property type="entry name" value="POTRA"/>
    <property type="match status" value="1"/>
</dbReference>
<dbReference type="InterPro" id="IPR013685">
    <property type="entry name" value="POTRA_FtsQ_type"/>
</dbReference>
<dbReference type="Gene3D" id="3.10.20.310">
    <property type="entry name" value="membrane protein fhac"/>
    <property type="match status" value="1"/>
</dbReference>
<keyword evidence="2" id="KW-1003">Cell membrane</keyword>
<evidence type="ECO:0000256" key="5">
    <source>
        <dbReference type="ARBA" id="ARBA00022989"/>
    </source>
</evidence>
<proteinExistence type="predicted"/>
<evidence type="ECO:0000256" key="1">
    <source>
        <dbReference type="ARBA" id="ARBA00004370"/>
    </source>
</evidence>
<evidence type="ECO:0000259" key="10">
    <source>
        <dbReference type="PROSITE" id="PS51779"/>
    </source>
</evidence>
<dbReference type="EMBL" id="VWXL01000046">
    <property type="protein sequence ID" value="MVB10578.1"/>
    <property type="molecule type" value="Genomic_DNA"/>
</dbReference>
<dbReference type="RefSeq" id="WP_156990145.1">
    <property type="nucleotide sequence ID" value="NZ_CP060286.1"/>
</dbReference>
<evidence type="ECO:0000256" key="9">
    <source>
        <dbReference type="SAM" id="Phobius"/>
    </source>
</evidence>
<dbReference type="Proteomes" id="UP000515909">
    <property type="component" value="Chromosome"/>
</dbReference>
<dbReference type="EMBL" id="CP060286">
    <property type="protein sequence ID" value="QNK41608.1"/>
    <property type="molecule type" value="Genomic_DNA"/>
</dbReference>
<evidence type="ECO:0000313" key="12">
    <source>
        <dbReference type="EMBL" id="QNK41608.1"/>
    </source>
</evidence>
<keyword evidence="6 9" id="KW-0472">Membrane</keyword>
<dbReference type="KEGG" id="cfem:HCR03_04945"/>
<evidence type="ECO:0000256" key="3">
    <source>
        <dbReference type="ARBA" id="ARBA00022618"/>
    </source>
</evidence>
<keyword evidence="5 9" id="KW-1133">Transmembrane helix</keyword>
<dbReference type="AlphaFoldDB" id="A0A6N8HY24"/>
<keyword evidence="4 9" id="KW-0812">Transmembrane</keyword>